<dbReference type="Proteomes" id="UP000274772">
    <property type="component" value="Chromosome"/>
</dbReference>
<keyword evidence="4" id="KW-1185">Reference proteome</keyword>
<proteinExistence type="predicted"/>
<dbReference type="GeneID" id="58050890"/>
<gene>
    <name evidence="3" type="primary">rpoE</name>
    <name evidence="3" type="ORF">JMUB590_1132</name>
</gene>
<dbReference type="NCBIfam" id="TIGR02937">
    <property type="entry name" value="sigma70-ECF"/>
    <property type="match status" value="1"/>
</dbReference>
<sequence>MEFDLAYEKYNKIIHHLLKSNQITYNYDEFYQLLLIKMWELILDYDNQKASVLHTYLFVRLKYYLIDIFRKESYRMEMMGSTYTTESFQEPSTVLNDFNLHLEDITLHLNSQEKRWLSLHLQGYKQYEIAQIMHLSKTTIKKIKAHTRHKCLSKFNYL</sequence>
<name>A0ABN5W2Y5_9STAP</name>
<evidence type="ECO:0000313" key="3">
    <source>
        <dbReference type="EMBL" id="BBD92190.1"/>
    </source>
</evidence>
<dbReference type="SUPFAM" id="SSF46894">
    <property type="entry name" value="C-terminal effector domain of the bipartite response regulators"/>
    <property type="match status" value="1"/>
</dbReference>
<protein>
    <submittedName>
        <fullName evidence="3">RNA polymerase sigma factor, sigma-70 family</fullName>
    </submittedName>
</protein>
<dbReference type="RefSeq" id="WP_002443491.1">
    <property type="nucleotide sequence ID" value="NZ_AP018585.1"/>
</dbReference>
<evidence type="ECO:0000256" key="1">
    <source>
        <dbReference type="ARBA" id="ARBA00023015"/>
    </source>
</evidence>
<dbReference type="InterPro" id="IPR014284">
    <property type="entry name" value="RNA_pol_sigma-70_dom"/>
</dbReference>
<evidence type="ECO:0000256" key="2">
    <source>
        <dbReference type="ARBA" id="ARBA00023163"/>
    </source>
</evidence>
<dbReference type="InterPro" id="IPR016032">
    <property type="entry name" value="Sig_transdc_resp-reg_C-effctor"/>
</dbReference>
<dbReference type="EMBL" id="AP018586">
    <property type="protein sequence ID" value="BBD92190.1"/>
    <property type="molecule type" value="Genomic_DNA"/>
</dbReference>
<keyword evidence="1" id="KW-0805">Transcription regulation</keyword>
<accession>A0ABN5W2Y5</accession>
<dbReference type="InterPro" id="IPR036388">
    <property type="entry name" value="WH-like_DNA-bd_sf"/>
</dbReference>
<keyword evidence="2" id="KW-0804">Transcription</keyword>
<reference evidence="3 4" key="1">
    <citation type="submission" date="2018-05" db="EMBL/GenBank/DDBJ databases">
        <title>Complete genome sequencing of three human clinical isolates of Staphylococcus caprae reveals virulence factors similar to those of S. epidermidis and S. capitis.</title>
        <authorList>
            <person name="Watanabe S."/>
            <person name="Cui L."/>
        </authorList>
    </citation>
    <scope>NUCLEOTIDE SEQUENCE [LARGE SCALE GENOMIC DNA]</scope>
    <source>
        <strain evidence="3 4">JMUB590</strain>
    </source>
</reference>
<dbReference type="Gene3D" id="1.10.10.10">
    <property type="entry name" value="Winged helix-like DNA-binding domain superfamily/Winged helix DNA-binding domain"/>
    <property type="match status" value="1"/>
</dbReference>
<organism evidence="3 4">
    <name type="scientific">Staphylococcus caprae</name>
    <dbReference type="NCBI Taxonomy" id="29380"/>
    <lineage>
        <taxon>Bacteria</taxon>
        <taxon>Bacillati</taxon>
        <taxon>Bacillota</taxon>
        <taxon>Bacilli</taxon>
        <taxon>Bacillales</taxon>
        <taxon>Staphylococcaceae</taxon>
        <taxon>Staphylococcus</taxon>
    </lineage>
</organism>
<evidence type="ECO:0000313" key="4">
    <source>
        <dbReference type="Proteomes" id="UP000274772"/>
    </source>
</evidence>